<dbReference type="KEGG" id="rfs:C1I64_06735"/>
<organism evidence="3 4">
    <name type="scientific">Rathayibacter festucae DSM 15932</name>
    <dbReference type="NCBI Taxonomy" id="1328866"/>
    <lineage>
        <taxon>Bacteria</taxon>
        <taxon>Bacillati</taxon>
        <taxon>Actinomycetota</taxon>
        <taxon>Actinomycetes</taxon>
        <taxon>Micrococcales</taxon>
        <taxon>Microbacteriaceae</taxon>
        <taxon>Rathayibacter</taxon>
    </lineage>
</organism>
<evidence type="ECO:0000313" key="4">
    <source>
        <dbReference type="Proteomes" id="UP000285317"/>
    </source>
</evidence>
<dbReference type="Proteomes" id="UP000285317">
    <property type="component" value="Chromosome"/>
</dbReference>
<dbReference type="InterPro" id="IPR008928">
    <property type="entry name" value="6-hairpin_glycosidase_sf"/>
</dbReference>
<proteinExistence type="predicted"/>
<dbReference type="EMBL" id="CP028137">
    <property type="protein sequence ID" value="AZZ51771.1"/>
    <property type="molecule type" value="Genomic_DNA"/>
</dbReference>
<reference evidence="3 4" key="1">
    <citation type="submission" date="2018-03" db="EMBL/GenBank/DDBJ databases">
        <title>Bacteriophage NCPPB3778 and a type I-E CRISPR drive the evolution of the US Biological Select Agent, Rathayibacter toxicus.</title>
        <authorList>
            <person name="Davis E.W.II."/>
            <person name="Tabima J.F."/>
            <person name="Weisberg A.J."/>
            <person name="Dantas Lopes L."/>
            <person name="Wiseman M.S."/>
            <person name="Wiseman M.S."/>
            <person name="Pupko T."/>
            <person name="Belcher M.S."/>
            <person name="Sechler A.J."/>
            <person name="Tancos M.A."/>
            <person name="Schroeder B.K."/>
            <person name="Murray T.D."/>
            <person name="Luster D.G."/>
            <person name="Schneider W.L."/>
            <person name="Rogers E."/>
            <person name="Andreote F.D."/>
            <person name="Grunwald N.J."/>
            <person name="Putnam M.L."/>
            <person name="Chang J.H."/>
        </authorList>
    </citation>
    <scope>NUCLEOTIDE SEQUENCE [LARGE SCALE GENOMIC DNA]</scope>
    <source>
        <strain evidence="3 4">DSM 15932</strain>
    </source>
</reference>
<name>A0A3Q9UVU8_9MICO</name>
<dbReference type="Pfam" id="PF07944">
    <property type="entry name" value="Beta-AFase-like_GH127_cat"/>
    <property type="match status" value="1"/>
</dbReference>
<evidence type="ECO:0000313" key="3">
    <source>
        <dbReference type="EMBL" id="AZZ51771.1"/>
    </source>
</evidence>
<sequence>MVSPRAPCAADLFHALSRTEETPVTIHASFDALPLGSVRPAGWLRRQLRIQADGLSGHIEEIWKDLGPDSGWLGGPGESWERGPYYLDGLVPLAHLLDDDALIERTQKWIEWMLASQRPDGQFGPAGNDDWWPRMVAAKVLQQHAEVTGDARVLPFLERYFEHQLRELPTRPLHDWAAARAAENVLALAWVQERAPRDEWTRLAELLFGQGPDWDDAFSDGLITGRAMYFDHRTHGPNVAMALKNPAVRALMLGGDAHEATQRALANLDRWHGQVHGLFSGDEWLAGREANRGVETCQIVEYMFTMAIAARVTGRSEYSDLLEGAAYNLLPASSDPRMVAHQYHQQANQIEASTADRDWSYSTNGANVFGFEPHFGCCTANYHQGWPKFVAALWLRRDDALAVTAYGPSEVRASIGGGELRIEEITDYPFTETVTFRVVSSTTTEPIKLLLRVPGWATSFDLAVAGEALDASPDDDGYVTVDRLWTEGDEVVLHLPMSPRRIRRERQAVGVRVGPLVMVATPDEYWRPVPEARGMGEWEVFPQRSWNQALYPDAPVPLEEWDVRRSPVGDVPFDRADPPVRVHAVGIRDLAEWTRDGASASHPVDGPAPARWINTIDLVPYGTARLRIAEFPTVRPVIGAKVPPDFTG</sequence>
<dbReference type="PANTHER" id="PTHR31151:SF0">
    <property type="entry name" value="PROLINE-TRNA LIGASE (DUF1680)"/>
    <property type="match status" value="1"/>
</dbReference>
<dbReference type="InterPro" id="IPR049046">
    <property type="entry name" value="Beta-AFase-like_GH127_middle"/>
</dbReference>
<dbReference type="PANTHER" id="PTHR31151">
    <property type="entry name" value="PROLINE-TRNA LIGASE (DUF1680)"/>
    <property type="match status" value="1"/>
</dbReference>
<feature type="domain" description="Non-reducing end beta-L-arabinofuranosidase-like GH127 middle" evidence="2">
    <location>
        <begin position="401"/>
        <end position="497"/>
    </location>
</feature>
<gene>
    <name evidence="3" type="ORF">C1I64_06735</name>
</gene>
<evidence type="ECO:0000259" key="2">
    <source>
        <dbReference type="Pfam" id="PF20736"/>
    </source>
</evidence>
<protein>
    <recommendedName>
        <fullName evidence="5">Glycosyl hydrolase</fullName>
    </recommendedName>
</protein>
<accession>A0A3Q9UVU8</accession>
<dbReference type="SUPFAM" id="SSF48208">
    <property type="entry name" value="Six-hairpin glycosidases"/>
    <property type="match status" value="1"/>
</dbReference>
<evidence type="ECO:0000259" key="1">
    <source>
        <dbReference type="Pfam" id="PF07944"/>
    </source>
</evidence>
<dbReference type="Pfam" id="PF20736">
    <property type="entry name" value="Glyco_hydro127M"/>
    <property type="match status" value="1"/>
</dbReference>
<dbReference type="InterPro" id="IPR012878">
    <property type="entry name" value="Beta-AFase-like_GH127_cat"/>
</dbReference>
<dbReference type="GO" id="GO:0005975">
    <property type="term" value="P:carbohydrate metabolic process"/>
    <property type="evidence" value="ECO:0007669"/>
    <property type="project" value="InterPro"/>
</dbReference>
<dbReference type="AlphaFoldDB" id="A0A3Q9UVU8"/>
<evidence type="ECO:0008006" key="5">
    <source>
        <dbReference type="Google" id="ProtNLM"/>
    </source>
</evidence>
<feature type="domain" description="Non-reducing end beta-L-arabinofuranosidase-like GH127 catalytic" evidence="1">
    <location>
        <begin position="86"/>
        <end position="389"/>
    </location>
</feature>